<feature type="domain" description="CAP-Gly" evidence="3">
    <location>
        <begin position="25"/>
        <end position="72"/>
    </location>
</feature>
<dbReference type="Pfam" id="PF01302">
    <property type="entry name" value="CAP_GLY"/>
    <property type="match status" value="1"/>
</dbReference>
<name>A0A5N6KRV4_9ROSI</name>
<evidence type="ECO:0000256" key="1">
    <source>
        <dbReference type="ARBA" id="ARBA00022729"/>
    </source>
</evidence>
<proteinExistence type="predicted"/>
<dbReference type="PANTHER" id="PTHR24373:SF370">
    <property type="entry name" value="FISH-LIPS, ISOFORM E"/>
    <property type="match status" value="1"/>
</dbReference>
<evidence type="ECO:0000259" key="3">
    <source>
        <dbReference type="PROSITE" id="PS50245"/>
    </source>
</evidence>
<dbReference type="AlphaFoldDB" id="A0A5N6KRV4"/>
<dbReference type="SUPFAM" id="SSF52047">
    <property type="entry name" value="RNI-like"/>
    <property type="match status" value="1"/>
</dbReference>
<dbReference type="PANTHER" id="PTHR24373">
    <property type="entry name" value="SLIT RELATED LEUCINE-RICH REPEAT NEURONAL PROTEIN"/>
    <property type="match status" value="1"/>
</dbReference>
<dbReference type="InterPro" id="IPR000938">
    <property type="entry name" value="CAP-Gly_domain"/>
</dbReference>
<comment type="caution">
    <text evidence="4">The sequence shown here is derived from an EMBL/GenBank/DDBJ whole genome shotgun (WGS) entry which is preliminary data.</text>
</comment>
<organism evidence="4 5">
    <name type="scientific">Carpinus fangiana</name>
    <dbReference type="NCBI Taxonomy" id="176857"/>
    <lineage>
        <taxon>Eukaryota</taxon>
        <taxon>Viridiplantae</taxon>
        <taxon>Streptophyta</taxon>
        <taxon>Embryophyta</taxon>
        <taxon>Tracheophyta</taxon>
        <taxon>Spermatophyta</taxon>
        <taxon>Magnoliopsida</taxon>
        <taxon>eudicotyledons</taxon>
        <taxon>Gunneridae</taxon>
        <taxon>Pentapetalae</taxon>
        <taxon>rosids</taxon>
        <taxon>fabids</taxon>
        <taxon>Fagales</taxon>
        <taxon>Betulaceae</taxon>
        <taxon>Carpinus</taxon>
    </lineage>
</organism>
<keyword evidence="5" id="KW-1185">Reference proteome</keyword>
<dbReference type="OrthoDB" id="5273213at2759"/>
<dbReference type="PROSITE" id="PS50245">
    <property type="entry name" value="CAP_GLY_2"/>
    <property type="match status" value="1"/>
</dbReference>
<sequence length="569" mass="62899">MAASNFYEGKRLSYDGHLCTVRWTGEVAGTKGSWLGVEWDDPSRGKHSGEHNGVTYFKYTEGLGLKPASFEEQQVTYISGKKAEEVGFDKIRQQLANLKALRIVLVDSYCVSQPDAGKSFDDADLARDVAEACPRILDLNISRNLFEDWNEVLDIARQLKALHTLTADGLRLRRADSLFSQSVMKAAPFTRISSLSLSDTLLPWADVVSIAAQLPSLTSLSASGNEYRNLPSTQYSLPETLTIITLERNEFHSLADLAAALSTLPALQSLQVKSNNISEIALPDALSFSPTLFNVDLAYNTISTFTFIDLLPAVFPGLTSLRVSHNPIFSALHSTTTHKPLSADDGYILTLARLGKLKTLNFSVVTEKERLNAEAYYLSQVAAELATAGPEKKEEVLRGHRRYAELCEIYGDPTLVSDAPLKPDVDENSLSARLCKLSFTLDDSVAQHGAHKSSFDLEVPKSLTIYSTLGLVGRAIGYHHPMLLELVWESDELEVVRENEAEDDSGHYLPGSRASKEGAGSLGRSKFREEVLVPRTRQLGSWIEGRDARIRVQWSAKDVERQERSLPRP</sequence>
<dbReference type="InterPro" id="IPR036859">
    <property type="entry name" value="CAP-Gly_dom_sf"/>
</dbReference>
<evidence type="ECO:0000313" key="5">
    <source>
        <dbReference type="Proteomes" id="UP000327013"/>
    </source>
</evidence>
<reference evidence="4 5" key="1">
    <citation type="submission" date="2019-06" db="EMBL/GenBank/DDBJ databases">
        <title>A chromosomal-level reference genome of Carpinus fangiana (Coryloideae, Betulaceae).</title>
        <authorList>
            <person name="Yang X."/>
            <person name="Wang Z."/>
            <person name="Zhang L."/>
            <person name="Hao G."/>
            <person name="Liu J."/>
            <person name="Yang Y."/>
        </authorList>
    </citation>
    <scope>NUCLEOTIDE SEQUENCE [LARGE SCALE GENOMIC DNA]</scope>
    <source>
        <strain evidence="4">Cfa_2016G</strain>
        <tissue evidence="4">Leaf</tissue>
    </source>
</reference>
<gene>
    <name evidence="4" type="ORF">FH972_022181</name>
</gene>
<dbReference type="SUPFAM" id="SSF74924">
    <property type="entry name" value="Cap-Gly domain"/>
    <property type="match status" value="1"/>
</dbReference>
<dbReference type="Gene3D" id="3.80.10.10">
    <property type="entry name" value="Ribonuclease Inhibitor"/>
    <property type="match status" value="2"/>
</dbReference>
<dbReference type="Gene3D" id="2.30.30.190">
    <property type="entry name" value="CAP Gly-rich-like domain"/>
    <property type="match status" value="1"/>
</dbReference>
<accession>A0A5N6KRV4</accession>
<dbReference type="InterPro" id="IPR032675">
    <property type="entry name" value="LRR_dom_sf"/>
</dbReference>
<dbReference type="GO" id="GO:0005615">
    <property type="term" value="C:extracellular space"/>
    <property type="evidence" value="ECO:0007669"/>
    <property type="project" value="TreeGrafter"/>
</dbReference>
<dbReference type="SMART" id="SM01052">
    <property type="entry name" value="CAP_GLY"/>
    <property type="match status" value="1"/>
</dbReference>
<evidence type="ECO:0000256" key="2">
    <source>
        <dbReference type="SAM" id="MobiDB-lite"/>
    </source>
</evidence>
<feature type="region of interest" description="Disordered" evidence="2">
    <location>
        <begin position="499"/>
        <end position="523"/>
    </location>
</feature>
<evidence type="ECO:0000313" key="4">
    <source>
        <dbReference type="EMBL" id="KAB8339247.1"/>
    </source>
</evidence>
<dbReference type="InterPro" id="IPR050328">
    <property type="entry name" value="Dev_Immune_Receptor"/>
</dbReference>
<keyword evidence="1" id="KW-0732">Signal</keyword>
<dbReference type="Proteomes" id="UP000327013">
    <property type="component" value="Unassembled WGS sequence"/>
</dbReference>
<dbReference type="GO" id="GO:0031012">
    <property type="term" value="C:extracellular matrix"/>
    <property type="evidence" value="ECO:0007669"/>
    <property type="project" value="TreeGrafter"/>
</dbReference>
<protein>
    <recommendedName>
        <fullName evidence="3">CAP-Gly domain-containing protein</fullName>
    </recommendedName>
</protein>
<dbReference type="EMBL" id="VIBQ01000010">
    <property type="protein sequence ID" value="KAB8339247.1"/>
    <property type="molecule type" value="Genomic_DNA"/>
</dbReference>